<evidence type="ECO:0000256" key="1">
    <source>
        <dbReference type="ARBA" id="ARBA00004613"/>
    </source>
</evidence>
<comment type="similarity">
    <text evidence="2">Belongs to the PLAC1 family.</text>
</comment>
<evidence type="ECO:0000256" key="2">
    <source>
        <dbReference type="ARBA" id="ARBA00010071"/>
    </source>
</evidence>
<dbReference type="GO" id="GO:0005576">
    <property type="term" value="C:extracellular region"/>
    <property type="evidence" value="ECO:0007669"/>
    <property type="project" value="UniProtKB-SubCell"/>
</dbReference>
<dbReference type="EMBL" id="KB370352">
    <property type="protein sequence ID" value="ELV09461.1"/>
    <property type="molecule type" value="Genomic_DNA"/>
</dbReference>
<dbReference type="AlphaFoldDB" id="L8Y504"/>
<protein>
    <submittedName>
        <fullName evidence="6">Placenta-specific protein 1</fullName>
    </submittedName>
</protein>
<evidence type="ECO:0000313" key="6">
    <source>
        <dbReference type="EMBL" id="ELV09461.1"/>
    </source>
</evidence>
<evidence type="ECO:0000256" key="4">
    <source>
        <dbReference type="ARBA" id="ARBA00022729"/>
    </source>
</evidence>
<keyword evidence="3" id="KW-0964">Secreted</keyword>
<accession>L8Y504</accession>
<evidence type="ECO:0000256" key="5">
    <source>
        <dbReference type="SAM" id="SignalP"/>
    </source>
</evidence>
<reference evidence="7" key="1">
    <citation type="submission" date="2012-07" db="EMBL/GenBank/DDBJ databases">
        <title>Genome of the Chinese tree shrew, a rising model animal genetically related to primates.</title>
        <authorList>
            <person name="Zhang G."/>
            <person name="Fan Y."/>
            <person name="Yao Y."/>
            <person name="Huang Z."/>
        </authorList>
    </citation>
    <scope>NUCLEOTIDE SEQUENCE [LARGE SCALE GENOMIC DNA]</scope>
</reference>
<dbReference type="PROSITE" id="PS51257">
    <property type="entry name" value="PROKAR_LIPOPROTEIN"/>
    <property type="match status" value="1"/>
</dbReference>
<dbReference type="PANTHER" id="PTHR14380:SF2">
    <property type="entry name" value="PLACENTA-SPECIFIC PROTEIN 1"/>
    <property type="match status" value="1"/>
</dbReference>
<dbReference type="Gene3D" id="2.60.40.3210">
    <property type="entry name" value="Zona pellucida, ZP-N domain"/>
    <property type="match status" value="1"/>
</dbReference>
<dbReference type="Proteomes" id="UP000011518">
    <property type="component" value="Unassembled WGS sequence"/>
</dbReference>
<feature type="signal peptide" evidence="5">
    <location>
        <begin position="1"/>
        <end position="24"/>
    </location>
</feature>
<dbReference type="STRING" id="246437.L8Y504"/>
<comment type="subcellular location">
    <subcellularLocation>
        <location evidence="1">Secreted</location>
    </subcellularLocation>
</comment>
<dbReference type="eggNOG" id="ENOG502RMFF">
    <property type="taxonomic scope" value="Eukaryota"/>
</dbReference>
<proteinExistence type="inferred from homology"/>
<name>L8Y504_TUPCH</name>
<evidence type="ECO:0000256" key="3">
    <source>
        <dbReference type="ARBA" id="ARBA00022525"/>
    </source>
</evidence>
<keyword evidence="4 5" id="KW-0732">Signal</keyword>
<dbReference type="InParanoid" id="L8Y504"/>
<reference evidence="7" key="2">
    <citation type="journal article" date="2013" name="Nat. Commun.">
        <title>Genome of the Chinese tree shrew.</title>
        <authorList>
            <person name="Fan Y."/>
            <person name="Huang Z.Y."/>
            <person name="Cao C.C."/>
            <person name="Chen C.S."/>
            <person name="Chen Y.X."/>
            <person name="Fan D.D."/>
            <person name="He J."/>
            <person name="Hou H.L."/>
            <person name="Hu L."/>
            <person name="Hu X.T."/>
            <person name="Jiang X.T."/>
            <person name="Lai R."/>
            <person name="Lang Y.S."/>
            <person name="Liang B."/>
            <person name="Liao S.G."/>
            <person name="Mu D."/>
            <person name="Ma Y.Y."/>
            <person name="Niu Y.Y."/>
            <person name="Sun X.Q."/>
            <person name="Xia J.Q."/>
            <person name="Xiao J."/>
            <person name="Xiong Z.Q."/>
            <person name="Xu L."/>
            <person name="Yang L."/>
            <person name="Zhang Y."/>
            <person name="Zhao W."/>
            <person name="Zhao X.D."/>
            <person name="Zheng Y.T."/>
            <person name="Zhou J.M."/>
            <person name="Zhu Y.B."/>
            <person name="Zhang G.J."/>
            <person name="Wang J."/>
            <person name="Yao Y.G."/>
        </authorList>
    </citation>
    <scope>NUCLEOTIDE SEQUENCE [LARGE SCALE GENOMIC DNA]</scope>
</reference>
<dbReference type="OrthoDB" id="9830918at2759"/>
<sequence length="211" mass="24124">MKTLKLMGEMVLLISMFLACTVQNQVNVLCSPDWFMVSVHPYVLIAKVYVYFHELHLGLGCPPNHVRPHIYEFTYRVTECGIRAEAISENEVMYSSELYYASKGTKSTYMIPVSCITSKQSPWLTSPCPMPWTEDSTVTQNDETDHEVFTLTQCTERPNCDCPPYVLNEEEHAQAPQYQAEAQGAYFVQSPYFVDLCEDWSLRSDDLIGSM</sequence>
<dbReference type="KEGG" id="tup:102484792"/>
<feature type="chain" id="PRO_5003998350" evidence="5">
    <location>
        <begin position="25"/>
        <end position="211"/>
    </location>
</feature>
<dbReference type="FunCoup" id="L8Y504">
    <property type="interactions" value="18"/>
</dbReference>
<organism evidence="6 7">
    <name type="scientific">Tupaia chinensis</name>
    <name type="common">Chinese tree shrew</name>
    <name type="synonym">Tupaia belangeri chinensis</name>
    <dbReference type="NCBI Taxonomy" id="246437"/>
    <lineage>
        <taxon>Eukaryota</taxon>
        <taxon>Metazoa</taxon>
        <taxon>Chordata</taxon>
        <taxon>Craniata</taxon>
        <taxon>Vertebrata</taxon>
        <taxon>Euteleostomi</taxon>
        <taxon>Mammalia</taxon>
        <taxon>Eutheria</taxon>
        <taxon>Euarchontoglires</taxon>
        <taxon>Scandentia</taxon>
        <taxon>Tupaiidae</taxon>
        <taxon>Tupaia</taxon>
    </lineage>
</organism>
<dbReference type="PANTHER" id="PTHR14380">
    <property type="entry name" value="PLACENTA-SPECIFIC PROTEIN 1"/>
    <property type="match status" value="1"/>
</dbReference>
<gene>
    <name evidence="6" type="ORF">TREES_T100013819</name>
</gene>
<keyword evidence="7" id="KW-1185">Reference proteome</keyword>
<evidence type="ECO:0000313" key="7">
    <source>
        <dbReference type="Proteomes" id="UP000011518"/>
    </source>
</evidence>
<dbReference type="InterPro" id="IPR033222">
    <property type="entry name" value="PLAC1_fam"/>
</dbReference>